<feature type="domain" description="Methyltransferase" evidence="4">
    <location>
        <begin position="46"/>
        <end position="136"/>
    </location>
</feature>
<evidence type="ECO:0000256" key="1">
    <source>
        <dbReference type="ARBA" id="ARBA00022603"/>
    </source>
</evidence>
<evidence type="ECO:0000256" key="2">
    <source>
        <dbReference type="ARBA" id="ARBA00022679"/>
    </source>
</evidence>
<dbReference type="SUPFAM" id="SSF53335">
    <property type="entry name" value="S-adenosyl-L-methionine-dependent methyltransferases"/>
    <property type="match status" value="1"/>
</dbReference>
<dbReference type="STRING" id="871741.SAMN05192570_0735"/>
<sequence length="206" mass="22522">MTSPAEGVVDLYSRRAREFDADRTRTLFERPWLDAFLAWVPEAGTVLDLGCGSGEPIARHLIEQGRRVTGVDASPGLIDLCRRRFPDHDWRIGDMRGLEPERPFDGVVAWHSLIHLAPADQPAMFGLFARCVRPGGALLFTSGSERGETIGDWRGEALYHGSLSLADYRAGLETAGFDLLRHVSGDPGCGGATVWLARRRGGKVPG</sequence>
<evidence type="ECO:0000313" key="6">
    <source>
        <dbReference type="Proteomes" id="UP000198788"/>
    </source>
</evidence>
<keyword evidence="1 5" id="KW-0489">Methyltransferase</keyword>
<dbReference type="GO" id="GO:0032259">
    <property type="term" value="P:methylation"/>
    <property type="evidence" value="ECO:0007669"/>
    <property type="project" value="UniProtKB-KW"/>
</dbReference>
<name>A0A1I6P148_9CAUL</name>
<dbReference type="Gene3D" id="3.40.50.150">
    <property type="entry name" value="Vaccinia Virus protein VP39"/>
    <property type="match status" value="1"/>
</dbReference>
<dbReference type="GO" id="GO:0008168">
    <property type="term" value="F:methyltransferase activity"/>
    <property type="evidence" value="ECO:0007669"/>
    <property type="project" value="UniProtKB-KW"/>
</dbReference>
<reference evidence="6" key="1">
    <citation type="submission" date="2016-10" db="EMBL/GenBank/DDBJ databases">
        <authorList>
            <person name="Varghese N."/>
            <person name="Submissions S."/>
        </authorList>
    </citation>
    <scope>NUCLEOTIDE SEQUENCE [LARGE SCALE GENOMIC DNA]</scope>
    <source>
        <strain evidence="6">CGMCC 1.10683</strain>
    </source>
</reference>
<dbReference type="OrthoDB" id="9765084at2"/>
<dbReference type="InterPro" id="IPR041698">
    <property type="entry name" value="Methyltransf_25"/>
</dbReference>
<dbReference type="Pfam" id="PF13649">
    <property type="entry name" value="Methyltransf_25"/>
    <property type="match status" value="1"/>
</dbReference>
<keyword evidence="2 5" id="KW-0808">Transferase</keyword>
<dbReference type="EMBL" id="FOZV01000001">
    <property type="protein sequence ID" value="SFS33929.1"/>
    <property type="molecule type" value="Genomic_DNA"/>
</dbReference>
<keyword evidence="3" id="KW-0949">S-adenosyl-L-methionine</keyword>
<gene>
    <name evidence="5" type="ORF">SAMN05192570_0735</name>
</gene>
<dbReference type="CDD" id="cd02440">
    <property type="entry name" value="AdoMet_MTases"/>
    <property type="match status" value="1"/>
</dbReference>
<protein>
    <submittedName>
        <fullName evidence="5">Methyltransferase domain-containing protein</fullName>
    </submittedName>
</protein>
<dbReference type="AlphaFoldDB" id="A0A1I6P148"/>
<organism evidence="5 6">
    <name type="scientific">Brevundimonas viscosa</name>
    <dbReference type="NCBI Taxonomy" id="871741"/>
    <lineage>
        <taxon>Bacteria</taxon>
        <taxon>Pseudomonadati</taxon>
        <taxon>Pseudomonadota</taxon>
        <taxon>Alphaproteobacteria</taxon>
        <taxon>Caulobacterales</taxon>
        <taxon>Caulobacteraceae</taxon>
        <taxon>Brevundimonas</taxon>
    </lineage>
</organism>
<evidence type="ECO:0000259" key="4">
    <source>
        <dbReference type="Pfam" id="PF13649"/>
    </source>
</evidence>
<dbReference type="InterPro" id="IPR029063">
    <property type="entry name" value="SAM-dependent_MTases_sf"/>
</dbReference>
<dbReference type="Proteomes" id="UP000198788">
    <property type="component" value="Unassembled WGS sequence"/>
</dbReference>
<evidence type="ECO:0000313" key="5">
    <source>
        <dbReference type="EMBL" id="SFS33929.1"/>
    </source>
</evidence>
<dbReference type="PANTHER" id="PTHR43464">
    <property type="entry name" value="METHYLTRANSFERASE"/>
    <property type="match status" value="1"/>
</dbReference>
<keyword evidence="6" id="KW-1185">Reference proteome</keyword>
<accession>A0A1I6P148</accession>
<dbReference type="RefSeq" id="WP_092306841.1">
    <property type="nucleotide sequence ID" value="NZ_FOZV01000001.1"/>
</dbReference>
<proteinExistence type="predicted"/>
<evidence type="ECO:0000256" key="3">
    <source>
        <dbReference type="ARBA" id="ARBA00022691"/>
    </source>
</evidence>
<dbReference type="PANTHER" id="PTHR43464:SF19">
    <property type="entry name" value="UBIQUINONE BIOSYNTHESIS O-METHYLTRANSFERASE, MITOCHONDRIAL"/>
    <property type="match status" value="1"/>
</dbReference>